<feature type="transmembrane region" description="Helical" evidence="8">
    <location>
        <begin position="27"/>
        <end position="47"/>
    </location>
</feature>
<dbReference type="GO" id="GO:0015295">
    <property type="term" value="F:solute:proton symporter activity"/>
    <property type="evidence" value="ECO:0007669"/>
    <property type="project" value="TreeGrafter"/>
</dbReference>
<name>A0A2S0JXL8_LYSSH</name>
<dbReference type="PANTHER" id="PTHR30003">
    <property type="entry name" value="L-LACTATE PERMEASE"/>
    <property type="match status" value="1"/>
</dbReference>
<dbReference type="EMBL" id="UFSZ01000001">
    <property type="protein sequence ID" value="SUV18459.1"/>
    <property type="molecule type" value="Genomic_DNA"/>
</dbReference>
<dbReference type="Pfam" id="PF02652">
    <property type="entry name" value="Lactate_perm"/>
    <property type="match status" value="1"/>
</dbReference>
<evidence type="ECO:0000313" key="12">
    <source>
        <dbReference type="Proteomes" id="UP000255295"/>
    </source>
</evidence>
<accession>A0A2S0JXL8</accession>
<protein>
    <recommendedName>
        <fullName evidence="8">L-lactate permease</fullName>
    </recommendedName>
</protein>
<feature type="transmembrane region" description="Helical" evidence="8">
    <location>
        <begin position="466"/>
        <end position="485"/>
    </location>
</feature>
<dbReference type="Proteomes" id="UP000255295">
    <property type="component" value="Unassembled WGS sequence"/>
</dbReference>
<keyword evidence="5 8" id="KW-0812">Transmembrane</keyword>
<comment type="similarity">
    <text evidence="2 8">Belongs to the lactate permease family.</text>
</comment>
<feature type="transmembrane region" description="Helical" evidence="8">
    <location>
        <begin position="59"/>
        <end position="80"/>
    </location>
</feature>
<feature type="transmembrane region" description="Helical" evidence="8">
    <location>
        <begin position="118"/>
        <end position="137"/>
    </location>
</feature>
<keyword evidence="3 8" id="KW-0813">Transport</keyword>
<dbReference type="RefSeq" id="WP_024363698.1">
    <property type="nucleotide sequence ID" value="NZ_BJNS01000002.1"/>
</dbReference>
<feature type="transmembrane region" description="Helical" evidence="8">
    <location>
        <begin position="265"/>
        <end position="285"/>
    </location>
</feature>
<comment type="subcellular location">
    <subcellularLocation>
        <location evidence="1 8">Cell membrane</location>
        <topology evidence="1 8">Multi-pass membrane protein</topology>
    </subcellularLocation>
</comment>
<proteinExistence type="inferred from homology"/>
<feature type="transmembrane region" description="Helical" evidence="8">
    <location>
        <begin position="305"/>
        <end position="330"/>
    </location>
</feature>
<evidence type="ECO:0000256" key="8">
    <source>
        <dbReference type="RuleBase" id="RU365092"/>
    </source>
</evidence>
<evidence type="ECO:0000256" key="6">
    <source>
        <dbReference type="ARBA" id="ARBA00022989"/>
    </source>
</evidence>
<dbReference type="PANTHER" id="PTHR30003:SF0">
    <property type="entry name" value="GLYCOLATE PERMEASE GLCA-RELATED"/>
    <property type="match status" value="1"/>
</dbReference>
<dbReference type="AlphaFoldDB" id="A0A2S0JXL8"/>
<evidence type="ECO:0000313" key="10">
    <source>
        <dbReference type="EMBL" id="SUV18459.1"/>
    </source>
</evidence>
<dbReference type="GO" id="GO:0005886">
    <property type="term" value="C:plasma membrane"/>
    <property type="evidence" value="ECO:0007669"/>
    <property type="project" value="UniProtKB-SubCell"/>
</dbReference>
<dbReference type="GO" id="GO:0015129">
    <property type="term" value="F:lactate transmembrane transporter activity"/>
    <property type="evidence" value="ECO:0007669"/>
    <property type="project" value="UniProtKB-UniRule"/>
</dbReference>
<evidence type="ECO:0000256" key="7">
    <source>
        <dbReference type="ARBA" id="ARBA00023136"/>
    </source>
</evidence>
<organism evidence="9 11">
    <name type="scientific">Lysinibacillus sphaericus</name>
    <name type="common">Bacillus sphaericus</name>
    <dbReference type="NCBI Taxonomy" id="1421"/>
    <lineage>
        <taxon>Bacteria</taxon>
        <taxon>Bacillati</taxon>
        <taxon>Bacillota</taxon>
        <taxon>Bacilli</taxon>
        <taxon>Bacillales</taxon>
        <taxon>Bacillaceae</taxon>
        <taxon>Lysinibacillus</taxon>
    </lineage>
</organism>
<reference evidence="10 12" key="2">
    <citation type="submission" date="2018-06" db="EMBL/GenBank/DDBJ databases">
        <authorList>
            <consortium name="Pathogen Informatics"/>
            <person name="Doyle S."/>
        </authorList>
    </citation>
    <scope>NUCLEOTIDE SEQUENCE [LARGE SCALE GENOMIC DNA]</scope>
    <source>
        <strain evidence="10 12">NCTC10338</strain>
    </source>
</reference>
<feature type="transmembrane region" description="Helical" evidence="8">
    <location>
        <begin position="144"/>
        <end position="166"/>
    </location>
</feature>
<keyword evidence="4 8" id="KW-1003">Cell membrane</keyword>
<evidence type="ECO:0000256" key="4">
    <source>
        <dbReference type="ARBA" id="ARBA00022475"/>
    </source>
</evidence>
<keyword evidence="7 8" id="KW-0472">Membrane</keyword>
<feature type="transmembrane region" description="Helical" evidence="8">
    <location>
        <begin position="380"/>
        <end position="401"/>
    </location>
</feature>
<comment type="function">
    <text evidence="8">Uptake of L-lactate across the membrane. Can also transport D-lactate and glycolate.</text>
</comment>
<dbReference type="Proteomes" id="UP000238825">
    <property type="component" value="Chromosome"/>
</dbReference>
<feature type="transmembrane region" description="Helical" evidence="8">
    <location>
        <begin position="178"/>
        <end position="200"/>
    </location>
</feature>
<feature type="transmembrane region" description="Helical" evidence="8">
    <location>
        <begin position="212"/>
        <end position="230"/>
    </location>
</feature>
<feature type="transmembrane region" description="Helical" evidence="8">
    <location>
        <begin position="236"/>
        <end position="253"/>
    </location>
</feature>
<evidence type="ECO:0000256" key="1">
    <source>
        <dbReference type="ARBA" id="ARBA00004651"/>
    </source>
</evidence>
<dbReference type="GeneID" id="48275723"/>
<evidence type="ECO:0000256" key="3">
    <source>
        <dbReference type="ARBA" id="ARBA00022448"/>
    </source>
</evidence>
<gene>
    <name evidence="10" type="primary">lutP_2</name>
    <name evidence="9" type="ORF">LS41612_05885</name>
    <name evidence="10" type="ORF">NCTC10338_03591</name>
</gene>
<feature type="transmembrane region" description="Helical" evidence="8">
    <location>
        <begin position="5"/>
        <end position="21"/>
    </location>
</feature>
<dbReference type="InterPro" id="IPR003804">
    <property type="entry name" value="Lactate_perm"/>
</dbReference>
<reference evidence="9 11" key="1">
    <citation type="submission" date="2017-03" db="EMBL/GenBank/DDBJ databases">
        <title>The whole genome sequencing and assembly of Lysinibacillus sphaericus DSM 28T strain.</title>
        <authorList>
            <person name="Lee Y.-J."/>
            <person name="Yi H."/>
            <person name="Bahn Y.-S."/>
            <person name="Kim J.F."/>
            <person name="Lee D.-W."/>
        </authorList>
    </citation>
    <scope>NUCLEOTIDE SEQUENCE [LARGE SCALE GENOMIC DNA]</scope>
    <source>
        <strain evidence="9 11">DSM 28</strain>
    </source>
</reference>
<keyword evidence="6 8" id="KW-1133">Transmembrane helix</keyword>
<evidence type="ECO:0000313" key="11">
    <source>
        <dbReference type="Proteomes" id="UP000238825"/>
    </source>
</evidence>
<feature type="transmembrane region" description="Helical" evidence="8">
    <location>
        <begin position="342"/>
        <end position="360"/>
    </location>
</feature>
<sequence length="488" mass="53455">MLKVVLALFPLVSILFMIFILKKSSIFTGIFACLLTTVIATSPVFHLNIALLPKPFINSFLITLPVTYVLFFGILLYHLMEKSGSIQKIASSIATSTDNRIDQVLLLALGLSPLIESVSGFGLAVIVIAPILMALGFNSLQSSFIALISLCIIPWGTLAMGTIIGASLGNIPLEDLGVGSALMCIPIYIYFAFLVTYIGVGKEAMQKKKWRILSMGLVLGLSVWICNRFISVELAGVVGSLTVMAAIFIMISLQNRNKQYYSNIFLKNISPYLLLIALLIASRTINPIKDFLTSLLTVTIASYQFQLSFLYSPGFFLFIVCLFTCTLFRLSKASIFDSIKLTINKCYPVLLTTFLYIVVSEMMAEAEMIQLLSVTAANTFGSYFVFITPLIGATGGFLTGSNTASNTMFIRLQTETATHIGLSPTILACIQNVSSSFMTMVNPSRVALSCSVCKIHSFENIIQRKMALVGLSTLAIIFLEIIFLSRFH</sequence>
<evidence type="ECO:0000256" key="2">
    <source>
        <dbReference type="ARBA" id="ARBA00010100"/>
    </source>
</evidence>
<evidence type="ECO:0000313" key="9">
    <source>
        <dbReference type="EMBL" id="AVK95798.1"/>
    </source>
</evidence>
<evidence type="ECO:0000256" key="5">
    <source>
        <dbReference type="ARBA" id="ARBA00022692"/>
    </source>
</evidence>
<dbReference type="EMBL" id="CP019980">
    <property type="protein sequence ID" value="AVK95798.1"/>
    <property type="molecule type" value="Genomic_DNA"/>
</dbReference>